<dbReference type="EMBL" id="AP012294">
    <property type="protein sequence ID" value="BAL84722.1"/>
    <property type="molecule type" value="Genomic_DNA"/>
</dbReference>
<dbReference type="Proteomes" id="UP000007887">
    <property type="component" value="Plasmid pSRC4"/>
</dbReference>
<reference evidence="1 2" key="1">
    <citation type="submission" date="2011-10" db="EMBL/GenBank/DDBJ databases">
        <title>Whole genome sequence of Selenomonas ruminantium subsp. lactilytica TAM6421.</title>
        <authorList>
            <person name="Oguchi A."/>
            <person name="Ankai A."/>
            <person name="Kaneko J."/>
            <person name="Yamada-Narita S."/>
            <person name="Fukui S."/>
            <person name="Takahashi M."/>
            <person name="Onodera T."/>
            <person name="Kojima S."/>
            <person name="Fushimi T."/>
            <person name="Abe N."/>
            <person name="Kamio Y."/>
            <person name="Yamazaki S."/>
            <person name="Fujita N."/>
        </authorList>
    </citation>
    <scope>NUCLEOTIDE SEQUENCE [LARGE SCALE GENOMIC DNA]</scope>
    <source>
        <strain evidence="2">NBRC 103574 / TAM6421</strain>
        <plasmid evidence="1 2">pSRC4</plasmid>
    </source>
</reference>
<protein>
    <submittedName>
        <fullName evidence="1">Uncharacterized protein</fullName>
    </submittedName>
</protein>
<sequence>MEFPKTVIINIDHPQGLPDVECRGQMGTALRPIDNGDYWEVRFYGFGEPDRYYEAAFHKNSLEVVA</sequence>
<name>I0GVD5_SELRL</name>
<evidence type="ECO:0000313" key="2">
    <source>
        <dbReference type="Proteomes" id="UP000007887"/>
    </source>
</evidence>
<dbReference type="PATRIC" id="fig|927704.6.peg.3486"/>
<dbReference type="RefSeq" id="WP_014426022.1">
    <property type="nucleotide sequence ID" value="NC_017069.1"/>
</dbReference>
<dbReference type="KEGG" id="sri:SELR_pSRC400710"/>
<geneLocation type="plasmid" evidence="1 2">
    <name>pSRC4</name>
</geneLocation>
<dbReference type="AlphaFoldDB" id="I0GVD5"/>
<gene>
    <name evidence="1" type="ordered locus">SELR_pSRC400710</name>
</gene>
<accession>I0GVD5</accession>
<evidence type="ECO:0000313" key="1">
    <source>
        <dbReference type="EMBL" id="BAL84722.1"/>
    </source>
</evidence>
<dbReference type="HOGENOM" id="CLU_2828800_0_0_9"/>
<organism evidence="1 2">
    <name type="scientific">Selenomonas ruminantium subsp. lactilytica (strain NBRC 103574 / TAM6421)</name>
    <dbReference type="NCBI Taxonomy" id="927704"/>
    <lineage>
        <taxon>Bacteria</taxon>
        <taxon>Bacillati</taxon>
        <taxon>Bacillota</taxon>
        <taxon>Negativicutes</taxon>
        <taxon>Selenomonadales</taxon>
        <taxon>Selenomonadaceae</taxon>
        <taxon>Selenomonas</taxon>
    </lineage>
</organism>
<proteinExistence type="predicted"/>
<keyword evidence="1" id="KW-0614">Plasmid</keyword>